<proteinExistence type="inferred from homology"/>
<dbReference type="GO" id="GO:0008716">
    <property type="term" value="F:D-alanine-D-alanine ligase activity"/>
    <property type="evidence" value="ECO:0007669"/>
    <property type="project" value="InterPro"/>
</dbReference>
<evidence type="ECO:0000313" key="6">
    <source>
        <dbReference type="Proteomes" id="UP000184420"/>
    </source>
</evidence>
<dbReference type="Proteomes" id="UP000184420">
    <property type="component" value="Unassembled WGS sequence"/>
</dbReference>
<dbReference type="GO" id="GO:0005524">
    <property type="term" value="F:ATP binding"/>
    <property type="evidence" value="ECO:0007669"/>
    <property type="project" value="UniProtKB-UniRule"/>
</dbReference>
<evidence type="ECO:0000259" key="4">
    <source>
        <dbReference type="PROSITE" id="PS50975"/>
    </source>
</evidence>
<organism evidence="5 6">
    <name type="scientific">Chitinophaga jiangningensis</name>
    <dbReference type="NCBI Taxonomy" id="1419482"/>
    <lineage>
        <taxon>Bacteria</taxon>
        <taxon>Pseudomonadati</taxon>
        <taxon>Bacteroidota</taxon>
        <taxon>Chitinophagia</taxon>
        <taxon>Chitinophagales</taxon>
        <taxon>Chitinophagaceae</taxon>
        <taxon>Chitinophaga</taxon>
    </lineage>
</organism>
<evidence type="ECO:0000256" key="2">
    <source>
        <dbReference type="ARBA" id="ARBA00022598"/>
    </source>
</evidence>
<keyword evidence="2 5" id="KW-0436">Ligase</keyword>
<dbReference type="Pfam" id="PF07478">
    <property type="entry name" value="Dala_Dala_lig_C"/>
    <property type="match status" value="1"/>
</dbReference>
<evidence type="ECO:0000313" key="5">
    <source>
        <dbReference type="EMBL" id="SHL72308.1"/>
    </source>
</evidence>
<dbReference type="SUPFAM" id="SSF56059">
    <property type="entry name" value="Glutathione synthetase ATP-binding domain-like"/>
    <property type="match status" value="1"/>
</dbReference>
<evidence type="ECO:0000256" key="3">
    <source>
        <dbReference type="PROSITE-ProRule" id="PRU00409"/>
    </source>
</evidence>
<keyword evidence="6" id="KW-1185">Reference proteome</keyword>
<dbReference type="RefSeq" id="WP_073081282.1">
    <property type="nucleotide sequence ID" value="NZ_FRBL01000004.1"/>
</dbReference>
<keyword evidence="3" id="KW-0547">Nucleotide-binding</keyword>
<dbReference type="PROSITE" id="PS50975">
    <property type="entry name" value="ATP_GRASP"/>
    <property type="match status" value="1"/>
</dbReference>
<dbReference type="EMBL" id="FRBL01000004">
    <property type="protein sequence ID" value="SHL72308.1"/>
    <property type="molecule type" value="Genomic_DNA"/>
</dbReference>
<sequence length="353" mass="39508">MNTEIVKVAIVYQAHPLPAKDGIVKPMKPGGYADSGADIAYALKQHNNTVITPSDNPYIDKDADWVFPDTDAGIRHAIQKGANCIWLNTTLYAEHPVSTYLNRGISVVGQLPLLSELYDDKWTTNHLLKDNGLPIPEAILIHYKEFKNHPLQFPLPAVAKPIRGRGSEGVSLVKTEAEYQSVMEQLFQTDRYGTTVYLESYLPGEEITITVMPPGHYIIHGKDVEKPTPWCLPAVRRFNHQNGIAPYSGTVAVNHNSAVLNDHEETSMPVQQLYEQCVEAAKLVGLRAPIRIDCRQDKAGNYLLFDLNMKPNMTGAARPHRHDQDSLTALAARKIGWSFTDLLENMLAQRWHN</sequence>
<gene>
    <name evidence="5" type="ORF">SAMN05444266_104529</name>
</gene>
<name>A0A1M7CYE8_9BACT</name>
<reference evidence="5 6" key="1">
    <citation type="submission" date="2016-11" db="EMBL/GenBank/DDBJ databases">
        <authorList>
            <person name="Jaros S."/>
            <person name="Januszkiewicz K."/>
            <person name="Wedrychowicz H."/>
        </authorList>
    </citation>
    <scope>NUCLEOTIDE SEQUENCE [LARGE SCALE GENOMIC DNA]</scope>
    <source>
        <strain evidence="5 6">DSM 27406</strain>
    </source>
</reference>
<keyword evidence="3" id="KW-0067">ATP-binding</keyword>
<feature type="domain" description="ATP-grasp" evidence="4">
    <location>
        <begin position="125"/>
        <end position="348"/>
    </location>
</feature>
<dbReference type="InterPro" id="IPR013815">
    <property type="entry name" value="ATP_grasp_subdomain_1"/>
</dbReference>
<dbReference type="STRING" id="1419482.SAMN05444266_104529"/>
<dbReference type="InterPro" id="IPR011095">
    <property type="entry name" value="Dala_Dala_lig_C"/>
</dbReference>
<protein>
    <submittedName>
        <fullName evidence="5">D-alanine-D-alanine ligase</fullName>
    </submittedName>
</protein>
<comment type="similarity">
    <text evidence="1">Belongs to the D-alanine--D-alanine ligase family.</text>
</comment>
<dbReference type="OrthoDB" id="9803907at2"/>
<dbReference type="PANTHER" id="PTHR23132">
    <property type="entry name" value="D-ALANINE--D-ALANINE LIGASE"/>
    <property type="match status" value="1"/>
</dbReference>
<dbReference type="GO" id="GO:0046872">
    <property type="term" value="F:metal ion binding"/>
    <property type="evidence" value="ECO:0007669"/>
    <property type="project" value="InterPro"/>
</dbReference>
<accession>A0A1M7CYE8</accession>
<dbReference type="InterPro" id="IPR011761">
    <property type="entry name" value="ATP-grasp"/>
</dbReference>
<dbReference type="PANTHER" id="PTHR23132:SF23">
    <property type="entry name" value="D-ALANINE--D-ALANINE LIGASE B"/>
    <property type="match status" value="1"/>
</dbReference>
<dbReference type="Gene3D" id="3.30.1490.20">
    <property type="entry name" value="ATP-grasp fold, A domain"/>
    <property type="match status" value="1"/>
</dbReference>
<dbReference type="Gene3D" id="3.30.470.20">
    <property type="entry name" value="ATP-grasp fold, B domain"/>
    <property type="match status" value="1"/>
</dbReference>
<dbReference type="AlphaFoldDB" id="A0A1M7CYE8"/>
<evidence type="ECO:0000256" key="1">
    <source>
        <dbReference type="ARBA" id="ARBA00010871"/>
    </source>
</evidence>